<proteinExistence type="inferred from homology"/>
<dbReference type="InterPro" id="IPR004090">
    <property type="entry name" value="Chemotax_Me-accpt_rcpt"/>
</dbReference>
<dbReference type="InterPro" id="IPR004089">
    <property type="entry name" value="MCPsignal_dom"/>
</dbReference>
<dbReference type="PANTHER" id="PTHR43531">
    <property type="entry name" value="PROTEIN ICFG"/>
    <property type="match status" value="1"/>
</dbReference>
<name>A0ABU8RSY1_9SPHN</name>
<evidence type="ECO:0000256" key="3">
    <source>
        <dbReference type="PROSITE-ProRule" id="PRU00284"/>
    </source>
</evidence>
<evidence type="ECO:0000259" key="4">
    <source>
        <dbReference type="PROSITE" id="PS50111"/>
    </source>
</evidence>
<gene>
    <name evidence="5" type="ORF">WG901_06140</name>
</gene>
<keyword evidence="3" id="KW-0807">Transducer</keyword>
<dbReference type="Proteomes" id="UP001361239">
    <property type="component" value="Unassembled WGS sequence"/>
</dbReference>
<dbReference type="SUPFAM" id="SSF58104">
    <property type="entry name" value="Methyl-accepting chemotaxis protein (MCP) signaling domain"/>
    <property type="match status" value="1"/>
</dbReference>
<keyword evidence="6" id="KW-1185">Reference proteome</keyword>
<evidence type="ECO:0000313" key="5">
    <source>
        <dbReference type="EMBL" id="MEJ5976205.1"/>
    </source>
</evidence>
<dbReference type="EMBL" id="JBBHJZ010000001">
    <property type="protein sequence ID" value="MEJ5976205.1"/>
    <property type="molecule type" value="Genomic_DNA"/>
</dbReference>
<reference evidence="5 6" key="1">
    <citation type="submission" date="2024-03" db="EMBL/GenBank/DDBJ databases">
        <authorList>
            <person name="Jo J.-H."/>
        </authorList>
    </citation>
    <scope>NUCLEOTIDE SEQUENCE [LARGE SCALE GENOMIC DNA]</scope>
    <source>
        <strain evidence="5 6">PS1R-30</strain>
    </source>
</reference>
<dbReference type="Gene3D" id="1.10.287.950">
    <property type="entry name" value="Methyl-accepting chemotaxis protein"/>
    <property type="match status" value="1"/>
</dbReference>
<evidence type="ECO:0000313" key="6">
    <source>
        <dbReference type="Proteomes" id="UP001361239"/>
    </source>
</evidence>
<keyword evidence="1" id="KW-0145">Chemotaxis</keyword>
<dbReference type="PANTHER" id="PTHR43531:SF11">
    <property type="entry name" value="METHYL-ACCEPTING CHEMOTAXIS PROTEIN 3"/>
    <property type="match status" value="1"/>
</dbReference>
<dbReference type="InterPro" id="IPR051310">
    <property type="entry name" value="MCP_chemotaxis"/>
</dbReference>
<feature type="domain" description="Methyl-accepting transducer" evidence="4">
    <location>
        <begin position="13"/>
        <end position="86"/>
    </location>
</feature>
<dbReference type="PROSITE" id="PS50111">
    <property type="entry name" value="CHEMOTAXIS_TRANSDUC_2"/>
    <property type="match status" value="1"/>
</dbReference>
<protein>
    <submittedName>
        <fullName evidence="5">Methyl-accepting chemotaxis protein</fullName>
    </submittedName>
</protein>
<evidence type="ECO:0000256" key="2">
    <source>
        <dbReference type="ARBA" id="ARBA00029447"/>
    </source>
</evidence>
<dbReference type="PRINTS" id="PR00260">
    <property type="entry name" value="CHEMTRNSDUCR"/>
</dbReference>
<dbReference type="Pfam" id="PF00015">
    <property type="entry name" value="MCPsignal"/>
    <property type="match status" value="1"/>
</dbReference>
<sequence length="337" mass="36594">MQDDILTLALDLSRNTAEKISSIDMIMVKTQMLAMNARLEAARAGEVGKSFAVVAHEMGEVTKEVSALSAGLRTAINDNAGRIEAAGRQMLLDSRGNRFADMAHNAVEIIDRNLYERSCDVRWWATDTAVVDLLEQPSSEAQAHATRRLATILRSYTVYLDLWIADRNGVVVANGRPDRYGSVVGRNVAGTEWFRNGMATTSGDAFTVCDIERNPALDRAEVATYATAIRAGGVEHGQPLGVLGIFFDWEPQAKAIVEGVPLDAEERKTTRIMLLNAQHRVIASSTGHGEAETYSLQAGSKRGFYQNGAKLVSYALTPGYETYAGLGWYGCIETAGG</sequence>
<organism evidence="5 6">
    <name type="scientific">Novosphingobium anseongense</name>
    <dbReference type="NCBI Taxonomy" id="3133436"/>
    <lineage>
        <taxon>Bacteria</taxon>
        <taxon>Pseudomonadati</taxon>
        <taxon>Pseudomonadota</taxon>
        <taxon>Alphaproteobacteria</taxon>
        <taxon>Sphingomonadales</taxon>
        <taxon>Sphingomonadaceae</taxon>
        <taxon>Novosphingobium</taxon>
    </lineage>
</organism>
<accession>A0ABU8RSY1</accession>
<evidence type="ECO:0000256" key="1">
    <source>
        <dbReference type="ARBA" id="ARBA00022500"/>
    </source>
</evidence>
<dbReference type="RefSeq" id="WP_339586124.1">
    <property type="nucleotide sequence ID" value="NZ_JBBHJZ010000001.1"/>
</dbReference>
<comment type="caution">
    <text evidence="5">The sequence shown here is derived from an EMBL/GenBank/DDBJ whole genome shotgun (WGS) entry which is preliminary data.</text>
</comment>
<dbReference type="Gene3D" id="3.30.450.20">
    <property type="entry name" value="PAS domain"/>
    <property type="match status" value="1"/>
</dbReference>
<comment type="similarity">
    <text evidence="2">Belongs to the methyl-accepting chemotaxis (MCP) protein family.</text>
</comment>